<reference evidence="2 3" key="1">
    <citation type="submission" date="2021-03" db="EMBL/GenBank/DDBJ databases">
        <title>Genomic Encyclopedia of Type Strains, Phase IV (KMG-IV): sequencing the most valuable type-strain genomes for metagenomic binning, comparative biology and taxonomic classification.</title>
        <authorList>
            <person name="Goeker M."/>
        </authorList>
    </citation>
    <scope>NUCLEOTIDE SEQUENCE [LARGE SCALE GENOMIC DNA]</scope>
    <source>
        <strain evidence="2 3">DSM 14349</strain>
    </source>
</reference>
<gene>
    <name evidence="2" type="ORF">J2Z32_003714</name>
</gene>
<dbReference type="InterPro" id="IPR029068">
    <property type="entry name" value="Glyas_Bleomycin-R_OHBP_Dase"/>
</dbReference>
<dbReference type="Pfam" id="PF06983">
    <property type="entry name" value="3-dmu-9_3-mt"/>
    <property type="match status" value="1"/>
</dbReference>
<dbReference type="InterPro" id="IPR028973">
    <property type="entry name" value="PhnB-like"/>
</dbReference>
<protein>
    <submittedName>
        <fullName evidence="2">PhnB protein</fullName>
    </submittedName>
</protein>
<dbReference type="EMBL" id="JAGGKG010000021">
    <property type="protein sequence ID" value="MBP1907049.1"/>
    <property type="molecule type" value="Genomic_DNA"/>
</dbReference>
<dbReference type="PANTHER" id="PTHR33990">
    <property type="entry name" value="PROTEIN YJDN-RELATED"/>
    <property type="match status" value="1"/>
</dbReference>
<proteinExistence type="predicted"/>
<comment type="caution">
    <text evidence="2">The sequence shown here is derived from an EMBL/GenBank/DDBJ whole genome shotgun (WGS) entry which is preliminary data.</text>
</comment>
<dbReference type="Proteomes" id="UP001519272">
    <property type="component" value="Unassembled WGS sequence"/>
</dbReference>
<keyword evidence="3" id="KW-1185">Reference proteome</keyword>
<accession>A0ABS4FX52</accession>
<evidence type="ECO:0000259" key="1">
    <source>
        <dbReference type="Pfam" id="PF06983"/>
    </source>
</evidence>
<evidence type="ECO:0000313" key="3">
    <source>
        <dbReference type="Proteomes" id="UP001519272"/>
    </source>
</evidence>
<dbReference type="SUPFAM" id="SSF54593">
    <property type="entry name" value="Glyoxalase/Bleomycin resistance protein/Dihydroxybiphenyl dioxygenase"/>
    <property type="match status" value="1"/>
</dbReference>
<evidence type="ECO:0000313" key="2">
    <source>
        <dbReference type="EMBL" id="MBP1907049.1"/>
    </source>
</evidence>
<dbReference type="Gene3D" id="3.10.180.10">
    <property type="entry name" value="2,3-Dihydroxybiphenyl 1,2-Dioxygenase, domain 1"/>
    <property type="match status" value="1"/>
</dbReference>
<feature type="domain" description="PhnB-like" evidence="1">
    <location>
        <begin position="2"/>
        <end position="138"/>
    </location>
</feature>
<sequence length="145" mass="16203">MIEPYLSFNGDCEEAFLWYEAIFNGEIQYMSKFMLQHGDIPEHSITPTSSEYQTKVMHAQLKLTDNGTISGADVTYPIETGNRVSIHVYLPNEQFAQKVISALSEDGIILSELSTNPPPDEDGKSGSVIDKYGFTWIITTMKSTV</sequence>
<dbReference type="PANTHER" id="PTHR33990:SF1">
    <property type="entry name" value="PROTEIN YJDN"/>
    <property type="match status" value="1"/>
</dbReference>
<organism evidence="2 3">
    <name type="scientific">Paenibacillus turicensis</name>
    <dbReference type="NCBI Taxonomy" id="160487"/>
    <lineage>
        <taxon>Bacteria</taxon>
        <taxon>Bacillati</taxon>
        <taxon>Bacillota</taxon>
        <taxon>Bacilli</taxon>
        <taxon>Bacillales</taxon>
        <taxon>Paenibacillaceae</taxon>
        <taxon>Paenibacillus</taxon>
    </lineage>
</organism>
<name>A0ABS4FX52_9BACL</name>
<dbReference type="RefSeq" id="WP_210090637.1">
    <property type="nucleotide sequence ID" value="NZ_JAGGKG010000021.1"/>
</dbReference>